<feature type="domain" description="Transposase IS116/IS110/IS902 C-terminal" evidence="2">
    <location>
        <begin position="37"/>
        <end position="76"/>
    </location>
</feature>
<dbReference type="EMBL" id="BAABIC010000009">
    <property type="protein sequence ID" value="GAA4692099.1"/>
    <property type="molecule type" value="Genomic_DNA"/>
</dbReference>
<evidence type="ECO:0000259" key="2">
    <source>
        <dbReference type="Pfam" id="PF02371"/>
    </source>
</evidence>
<dbReference type="Pfam" id="PF02371">
    <property type="entry name" value="Transposase_20"/>
    <property type="match status" value="1"/>
</dbReference>
<comment type="caution">
    <text evidence="3">The sequence shown here is derived from an EMBL/GenBank/DDBJ whole genome shotgun (WGS) entry which is preliminary data.</text>
</comment>
<dbReference type="InterPro" id="IPR003346">
    <property type="entry name" value="Transposase_20"/>
</dbReference>
<proteinExistence type="predicted"/>
<evidence type="ECO:0000256" key="1">
    <source>
        <dbReference type="SAM" id="MobiDB-lite"/>
    </source>
</evidence>
<name>A0ABP8WLZ3_9PSEU</name>
<evidence type="ECO:0000313" key="4">
    <source>
        <dbReference type="Proteomes" id="UP001500325"/>
    </source>
</evidence>
<protein>
    <recommendedName>
        <fullName evidence="2">Transposase IS116/IS110/IS902 C-terminal domain-containing protein</fullName>
    </recommendedName>
</protein>
<gene>
    <name evidence="3" type="ORF">GCM10023215_31440</name>
</gene>
<evidence type="ECO:0000313" key="3">
    <source>
        <dbReference type="EMBL" id="GAA4692099.1"/>
    </source>
</evidence>
<keyword evidence="4" id="KW-1185">Reference proteome</keyword>
<sequence>MQPPTSTLQVIEHVGAGRPGHRGLRLAPLPQRRRVHGVHRLIPSEYSSGSLARRGHITKTGDAHLRTQLIESPWAYQHCPIVGTALGTRQADLPADTLARSWTAQLRLCRRFRALPPARIKGVGSPRSPANPPDSSGPK</sequence>
<dbReference type="Proteomes" id="UP001500325">
    <property type="component" value="Unassembled WGS sequence"/>
</dbReference>
<feature type="region of interest" description="Disordered" evidence="1">
    <location>
        <begin position="119"/>
        <end position="139"/>
    </location>
</feature>
<accession>A0ABP8WLZ3</accession>
<organism evidence="3 4">
    <name type="scientific">Pseudonocardia yuanmonensis</name>
    <dbReference type="NCBI Taxonomy" id="1095914"/>
    <lineage>
        <taxon>Bacteria</taxon>
        <taxon>Bacillati</taxon>
        <taxon>Actinomycetota</taxon>
        <taxon>Actinomycetes</taxon>
        <taxon>Pseudonocardiales</taxon>
        <taxon>Pseudonocardiaceae</taxon>
        <taxon>Pseudonocardia</taxon>
    </lineage>
</organism>
<reference evidence="4" key="1">
    <citation type="journal article" date="2019" name="Int. J. Syst. Evol. Microbiol.">
        <title>The Global Catalogue of Microorganisms (GCM) 10K type strain sequencing project: providing services to taxonomists for standard genome sequencing and annotation.</title>
        <authorList>
            <consortium name="The Broad Institute Genomics Platform"/>
            <consortium name="The Broad Institute Genome Sequencing Center for Infectious Disease"/>
            <person name="Wu L."/>
            <person name="Ma J."/>
        </authorList>
    </citation>
    <scope>NUCLEOTIDE SEQUENCE [LARGE SCALE GENOMIC DNA]</scope>
    <source>
        <strain evidence="4">JCM 18055</strain>
    </source>
</reference>